<protein>
    <submittedName>
        <fullName evidence="7">Lipoprotein-releasing system ATP-binding protein LolD</fullName>
        <ecNumber evidence="7">3.6.3.-</ecNumber>
    </submittedName>
</protein>
<dbReference type="EMBL" id="JYJA01000028">
    <property type="protein sequence ID" value="KJL44067.1"/>
    <property type="molecule type" value="Genomic_DNA"/>
</dbReference>
<dbReference type="InterPro" id="IPR017911">
    <property type="entry name" value="MacB-like_ATP-bd"/>
</dbReference>
<dbReference type="InterPro" id="IPR027417">
    <property type="entry name" value="P-loop_NTPase"/>
</dbReference>
<name>A0A0M2HC46_MICTR</name>
<dbReference type="PANTHER" id="PTHR42798">
    <property type="entry name" value="LIPOPROTEIN-RELEASING SYSTEM ATP-BINDING PROTEIN LOLD"/>
    <property type="match status" value="1"/>
</dbReference>
<evidence type="ECO:0000256" key="4">
    <source>
        <dbReference type="ARBA" id="ARBA00022840"/>
    </source>
</evidence>
<keyword evidence="7" id="KW-0378">Hydrolase</keyword>
<keyword evidence="2" id="KW-0813">Transport</keyword>
<evidence type="ECO:0000259" key="6">
    <source>
        <dbReference type="PROSITE" id="PS50893"/>
    </source>
</evidence>
<dbReference type="CDD" id="cd03255">
    <property type="entry name" value="ABC_MJ0796_LolCDE_FtsE"/>
    <property type="match status" value="1"/>
</dbReference>
<keyword evidence="3" id="KW-0547">Nucleotide-binding</keyword>
<keyword evidence="4 7" id="KW-0067">ATP-binding</keyword>
<dbReference type="PATRIC" id="fig|69370.6.peg.1061"/>
<organism evidence="7 8">
    <name type="scientific">Microbacterium trichothecenolyticum</name>
    <name type="common">Aureobacterium trichothecenolyticum</name>
    <dbReference type="NCBI Taxonomy" id="69370"/>
    <lineage>
        <taxon>Bacteria</taxon>
        <taxon>Bacillati</taxon>
        <taxon>Actinomycetota</taxon>
        <taxon>Actinomycetes</taxon>
        <taxon>Micrococcales</taxon>
        <taxon>Microbacteriaceae</taxon>
        <taxon>Microbacterium</taxon>
    </lineage>
</organism>
<proteinExistence type="inferred from homology"/>
<keyword evidence="7" id="KW-0449">Lipoprotein</keyword>
<dbReference type="GO" id="GO:0022857">
    <property type="term" value="F:transmembrane transporter activity"/>
    <property type="evidence" value="ECO:0007669"/>
    <property type="project" value="UniProtKB-ARBA"/>
</dbReference>
<evidence type="ECO:0000256" key="2">
    <source>
        <dbReference type="ARBA" id="ARBA00022448"/>
    </source>
</evidence>
<gene>
    <name evidence="7" type="primary">lolD_1</name>
    <name evidence="7" type="ORF">RS82_01027</name>
</gene>
<accession>A0A0M2HC46</accession>
<reference evidence="7 8" key="1">
    <citation type="submission" date="2015-02" db="EMBL/GenBank/DDBJ databases">
        <title>Draft genome sequences of ten Microbacterium spp. with emphasis on heavy metal contaminated environments.</title>
        <authorList>
            <person name="Corretto E."/>
        </authorList>
    </citation>
    <scope>NUCLEOTIDE SEQUENCE [LARGE SCALE GENOMIC DNA]</scope>
    <source>
        <strain evidence="7 8">DSM 8608</strain>
    </source>
</reference>
<evidence type="ECO:0000256" key="1">
    <source>
        <dbReference type="ARBA" id="ARBA00005417"/>
    </source>
</evidence>
<evidence type="ECO:0000256" key="3">
    <source>
        <dbReference type="ARBA" id="ARBA00022741"/>
    </source>
</evidence>
<evidence type="ECO:0000256" key="5">
    <source>
        <dbReference type="SAM" id="MobiDB-lite"/>
    </source>
</evidence>
<dbReference type="SMART" id="SM00382">
    <property type="entry name" value="AAA"/>
    <property type="match status" value="1"/>
</dbReference>
<sequence length="298" mass="31754">MELVSLVRLEGVAKHVLLPDDSRLDILRGIDLAVAAGDHVAIVGRSGSGKSTLLNLMGMLDRPSEGAVWFRGDPVRKMRRGKLDRLRGRNVGFVFQQFNLLAGRTALENVEMPLGYASGREFWRRRRTATEMLERVGLGHRLESTPEQMSGGEQQRVAIARALVRRPALILADEPTGALDVETGATVMELLDDIASEADAALVTITHDLHVAARARRHYRLDAGVLTRFDLGGAPTPAEANPSAPELAASVEEPGVEAGAGPTRPEAPSGVPSEGGGGVGAVEAASREDEPERAEVAS</sequence>
<dbReference type="InterPro" id="IPR003593">
    <property type="entry name" value="AAA+_ATPase"/>
</dbReference>
<dbReference type="PROSITE" id="PS00211">
    <property type="entry name" value="ABC_TRANSPORTER_1"/>
    <property type="match status" value="1"/>
</dbReference>
<dbReference type="Pfam" id="PF00005">
    <property type="entry name" value="ABC_tran"/>
    <property type="match status" value="1"/>
</dbReference>
<dbReference type="Proteomes" id="UP000034098">
    <property type="component" value="Unassembled WGS sequence"/>
</dbReference>
<dbReference type="FunFam" id="3.40.50.300:FF:000032">
    <property type="entry name" value="Export ABC transporter ATP-binding protein"/>
    <property type="match status" value="1"/>
</dbReference>
<dbReference type="GO" id="GO:0016887">
    <property type="term" value="F:ATP hydrolysis activity"/>
    <property type="evidence" value="ECO:0007669"/>
    <property type="project" value="InterPro"/>
</dbReference>
<evidence type="ECO:0000313" key="7">
    <source>
        <dbReference type="EMBL" id="KJL44067.1"/>
    </source>
</evidence>
<dbReference type="PANTHER" id="PTHR42798:SF2">
    <property type="entry name" value="ABC TRANSPORTER ATP-BINDING PROTEIN MG467-RELATED"/>
    <property type="match status" value="1"/>
</dbReference>
<dbReference type="InterPro" id="IPR003439">
    <property type="entry name" value="ABC_transporter-like_ATP-bd"/>
</dbReference>
<evidence type="ECO:0000313" key="8">
    <source>
        <dbReference type="Proteomes" id="UP000034098"/>
    </source>
</evidence>
<dbReference type="SUPFAM" id="SSF52540">
    <property type="entry name" value="P-loop containing nucleoside triphosphate hydrolases"/>
    <property type="match status" value="1"/>
</dbReference>
<keyword evidence="8" id="KW-1185">Reference proteome</keyword>
<dbReference type="GO" id="GO:0098796">
    <property type="term" value="C:membrane protein complex"/>
    <property type="evidence" value="ECO:0007669"/>
    <property type="project" value="UniProtKB-ARBA"/>
</dbReference>
<dbReference type="GO" id="GO:0005524">
    <property type="term" value="F:ATP binding"/>
    <property type="evidence" value="ECO:0007669"/>
    <property type="project" value="UniProtKB-KW"/>
</dbReference>
<dbReference type="EC" id="3.6.3.-" evidence="7"/>
<feature type="region of interest" description="Disordered" evidence="5">
    <location>
        <begin position="236"/>
        <end position="298"/>
    </location>
</feature>
<feature type="compositionally biased region" description="Basic and acidic residues" evidence="5">
    <location>
        <begin position="285"/>
        <end position="298"/>
    </location>
</feature>
<dbReference type="Gene3D" id="3.40.50.300">
    <property type="entry name" value="P-loop containing nucleotide triphosphate hydrolases"/>
    <property type="match status" value="1"/>
</dbReference>
<dbReference type="PROSITE" id="PS50893">
    <property type="entry name" value="ABC_TRANSPORTER_2"/>
    <property type="match status" value="1"/>
</dbReference>
<feature type="domain" description="ABC transporter" evidence="6">
    <location>
        <begin position="7"/>
        <end position="248"/>
    </location>
</feature>
<comment type="caution">
    <text evidence="7">The sequence shown here is derived from an EMBL/GenBank/DDBJ whole genome shotgun (WGS) entry which is preliminary data.</text>
</comment>
<comment type="similarity">
    <text evidence="1">Belongs to the ABC transporter superfamily.</text>
</comment>
<dbReference type="AlphaFoldDB" id="A0A0M2HC46"/>
<dbReference type="InterPro" id="IPR017871">
    <property type="entry name" value="ABC_transporter-like_CS"/>
</dbReference>